<evidence type="ECO:0000313" key="2">
    <source>
        <dbReference type="EMBL" id="MCD7458654.1"/>
    </source>
</evidence>
<name>A0ABS8SIB9_DATST</name>
<proteinExistence type="inferred from homology"/>
<dbReference type="EMBL" id="JACEIK010000533">
    <property type="protein sequence ID" value="MCD7458654.1"/>
    <property type="molecule type" value="Genomic_DNA"/>
</dbReference>
<keyword evidence="3" id="KW-1185">Reference proteome</keyword>
<dbReference type="Pfam" id="PF00285">
    <property type="entry name" value="Citrate_synt"/>
    <property type="match status" value="1"/>
</dbReference>
<evidence type="ECO:0000256" key="1">
    <source>
        <dbReference type="RuleBase" id="RU000441"/>
    </source>
</evidence>
<evidence type="ECO:0000313" key="3">
    <source>
        <dbReference type="Proteomes" id="UP000823775"/>
    </source>
</evidence>
<accession>A0ABS8SIB9</accession>
<dbReference type="Gene3D" id="1.10.580.10">
    <property type="entry name" value="Citrate Synthase, domain 1"/>
    <property type="match status" value="1"/>
</dbReference>
<comment type="similarity">
    <text evidence="1">Belongs to the citrate synthase family.</text>
</comment>
<comment type="caution">
    <text evidence="2">The sequence shown here is derived from an EMBL/GenBank/DDBJ whole genome shotgun (WGS) entry which is preliminary data.</text>
</comment>
<dbReference type="InterPro" id="IPR002020">
    <property type="entry name" value="Citrate_synthase"/>
</dbReference>
<dbReference type="Proteomes" id="UP000823775">
    <property type="component" value="Unassembled WGS sequence"/>
</dbReference>
<gene>
    <name evidence="2" type="ORF">HAX54_038823</name>
</gene>
<sequence>MMLFYSMCWIFHHVLFWLFVLAGFQNSKLFLLFLLNLAKLKPLVNVDAHSGVLLNYYGLTEARYYTVLFGVSRALGICSQLIWDRALGLPLERPKSVANGVA</sequence>
<dbReference type="SUPFAM" id="SSF48256">
    <property type="entry name" value="Citrate synthase"/>
    <property type="match status" value="1"/>
</dbReference>
<protein>
    <recommendedName>
        <fullName evidence="1">Citrate synthase</fullName>
    </recommendedName>
</protein>
<organism evidence="2 3">
    <name type="scientific">Datura stramonium</name>
    <name type="common">Jimsonweed</name>
    <name type="synonym">Common thornapple</name>
    <dbReference type="NCBI Taxonomy" id="4076"/>
    <lineage>
        <taxon>Eukaryota</taxon>
        <taxon>Viridiplantae</taxon>
        <taxon>Streptophyta</taxon>
        <taxon>Embryophyta</taxon>
        <taxon>Tracheophyta</taxon>
        <taxon>Spermatophyta</taxon>
        <taxon>Magnoliopsida</taxon>
        <taxon>eudicotyledons</taxon>
        <taxon>Gunneridae</taxon>
        <taxon>Pentapetalae</taxon>
        <taxon>asterids</taxon>
        <taxon>lamiids</taxon>
        <taxon>Solanales</taxon>
        <taxon>Solanaceae</taxon>
        <taxon>Solanoideae</taxon>
        <taxon>Datureae</taxon>
        <taxon>Datura</taxon>
    </lineage>
</organism>
<dbReference type="Gene3D" id="1.10.230.10">
    <property type="entry name" value="Cytochrome P450-Terp, domain 2"/>
    <property type="match status" value="1"/>
</dbReference>
<keyword evidence="1" id="KW-0808">Transferase</keyword>
<reference evidence="2 3" key="1">
    <citation type="journal article" date="2021" name="BMC Genomics">
        <title>Datura genome reveals duplications of psychoactive alkaloid biosynthetic genes and high mutation rate following tissue culture.</title>
        <authorList>
            <person name="Rajewski A."/>
            <person name="Carter-House D."/>
            <person name="Stajich J."/>
            <person name="Litt A."/>
        </authorList>
    </citation>
    <scope>NUCLEOTIDE SEQUENCE [LARGE SCALE GENOMIC DNA]</scope>
    <source>
        <strain evidence="2">AR-01</strain>
    </source>
</reference>
<dbReference type="InterPro" id="IPR016142">
    <property type="entry name" value="Citrate_synth-like_lrg_a-sub"/>
</dbReference>
<dbReference type="InterPro" id="IPR016143">
    <property type="entry name" value="Citrate_synth-like_sm_a-sub"/>
</dbReference>
<dbReference type="PRINTS" id="PR00143">
    <property type="entry name" value="CITRTSNTHASE"/>
</dbReference>
<dbReference type="PANTHER" id="PTHR11739:SF8">
    <property type="entry name" value="CITRATE SYNTHASE, MITOCHONDRIAL"/>
    <property type="match status" value="1"/>
</dbReference>
<dbReference type="InterPro" id="IPR036969">
    <property type="entry name" value="Citrate_synthase_sf"/>
</dbReference>
<dbReference type="PANTHER" id="PTHR11739">
    <property type="entry name" value="CITRATE SYNTHASE"/>
    <property type="match status" value="1"/>
</dbReference>